<evidence type="ECO:0000256" key="4">
    <source>
        <dbReference type="ARBA" id="ARBA00022801"/>
    </source>
</evidence>
<accession>T0Y0D0</accession>
<dbReference type="InterPro" id="IPR003156">
    <property type="entry name" value="DHHA1_dom"/>
</dbReference>
<comment type="similarity">
    <text evidence="1">Belongs to the RecJ family.</text>
</comment>
<dbReference type="Pfam" id="PF01368">
    <property type="entry name" value="DHH"/>
    <property type="match status" value="1"/>
</dbReference>
<feature type="domain" description="DDH" evidence="6">
    <location>
        <begin position="73"/>
        <end position="230"/>
    </location>
</feature>
<dbReference type="NCBIfam" id="TIGR00644">
    <property type="entry name" value="recJ"/>
    <property type="match status" value="1"/>
</dbReference>
<feature type="non-terminal residue" evidence="9">
    <location>
        <position position="526"/>
    </location>
</feature>
<evidence type="ECO:0000259" key="8">
    <source>
        <dbReference type="Pfam" id="PF17768"/>
    </source>
</evidence>
<evidence type="ECO:0000256" key="5">
    <source>
        <dbReference type="ARBA" id="ARBA00022839"/>
    </source>
</evidence>
<gene>
    <name evidence="9" type="ORF">B1A_21136</name>
</gene>
<dbReference type="Pfam" id="PF17768">
    <property type="entry name" value="RecJ_OB"/>
    <property type="match status" value="1"/>
</dbReference>
<dbReference type="InterPro" id="IPR001667">
    <property type="entry name" value="DDH_dom"/>
</dbReference>
<dbReference type="AlphaFoldDB" id="T0Y0D0"/>
<evidence type="ECO:0000256" key="2">
    <source>
        <dbReference type="ARBA" id="ARBA00019841"/>
    </source>
</evidence>
<sequence length="526" mass="55253">MATVSRLQQRAVNAVALLPHELHPVLTRVYAARGALDAASIAPRLAALHPPHSFSGMAAAVALLGDVLARDGRILIVGDYDCDGATGIAVGVRGLRLLGARHIDYAVPNRFVHGYGLSPALVATLAQAPDLLITVDNGIAALEGVAAARARGCRVLVTDHHLPGAALPAADAILNPNLPDETFASSALAGVGVMFYLLLGLRAALRAQGHYRDSREPDLAPLLDLVALGTVADLVPLDANNRALARAGLARMRGGRSTPGIAALFAVSGRDARSATAGDLGFALAPRINAAGRLDDMRIGIECLLADDTARAALLAAQLHAINVERRDVQAGMLDEALALADTDRAADTWGVCLYQPGWHEGVVGLVAARLKEQLHRPVVAFAPAAGAPGELRGSARSIPGLHIRDVLVDVAAAYPGLLARFGGHAMAAGLSLRSTDYARFVRAFDAAVRARLDPAALTPVLWTDGELQPDEFSLDLARALRDGGPWGQGFPEPLFEGHFVCLHWRPLSGGHWRLRLQALPHGPEL</sequence>
<dbReference type="InterPro" id="IPR051673">
    <property type="entry name" value="SSDNA_exonuclease_RecJ"/>
</dbReference>
<dbReference type="InterPro" id="IPR004610">
    <property type="entry name" value="RecJ"/>
</dbReference>
<feature type="domain" description="DHHA1" evidence="7">
    <location>
        <begin position="354"/>
        <end position="450"/>
    </location>
</feature>
<dbReference type="SUPFAM" id="SSF64182">
    <property type="entry name" value="DHH phosphoesterases"/>
    <property type="match status" value="1"/>
</dbReference>
<organism evidence="9">
    <name type="scientific">mine drainage metagenome</name>
    <dbReference type="NCBI Taxonomy" id="410659"/>
    <lineage>
        <taxon>unclassified sequences</taxon>
        <taxon>metagenomes</taxon>
        <taxon>ecological metagenomes</taxon>
    </lineage>
</organism>
<dbReference type="PANTHER" id="PTHR30255:SF2">
    <property type="entry name" value="SINGLE-STRANDED-DNA-SPECIFIC EXONUCLEASE RECJ"/>
    <property type="match status" value="1"/>
</dbReference>
<protein>
    <recommendedName>
        <fullName evidence="2">Single-stranded-DNA-specific exonuclease RecJ</fullName>
    </recommendedName>
</protein>
<dbReference type="InterPro" id="IPR038763">
    <property type="entry name" value="DHH_sf"/>
</dbReference>
<name>T0Y0D0_9ZZZZ</name>
<evidence type="ECO:0000259" key="7">
    <source>
        <dbReference type="Pfam" id="PF02272"/>
    </source>
</evidence>
<reference evidence="9" key="1">
    <citation type="submission" date="2013-08" db="EMBL/GenBank/DDBJ databases">
        <authorList>
            <person name="Mendez C."/>
            <person name="Richter M."/>
            <person name="Ferrer M."/>
            <person name="Sanchez J."/>
        </authorList>
    </citation>
    <scope>NUCLEOTIDE SEQUENCE</scope>
</reference>
<dbReference type="PANTHER" id="PTHR30255">
    <property type="entry name" value="SINGLE-STRANDED-DNA-SPECIFIC EXONUCLEASE RECJ"/>
    <property type="match status" value="1"/>
</dbReference>
<proteinExistence type="inferred from homology"/>
<evidence type="ECO:0000256" key="1">
    <source>
        <dbReference type="ARBA" id="ARBA00005915"/>
    </source>
</evidence>
<dbReference type="EMBL" id="AUZX01015616">
    <property type="protein sequence ID" value="EQD28541.1"/>
    <property type="molecule type" value="Genomic_DNA"/>
</dbReference>
<dbReference type="GO" id="GO:0003676">
    <property type="term" value="F:nucleic acid binding"/>
    <property type="evidence" value="ECO:0007669"/>
    <property type="project" value="InterPro"/>
</dbReference>
<dbReference type="Gene3D" id="3.10.310.30">
    <property type="match status" value="1"/>
</dbReference>
<feature type="domain" description="RecJ OB" evidence="8">
    <location>
        <begin position="464"/>
        <end position="518"/>
    </location>
</feature>
<keyword evidence="5 9" id="KW-0269">Exonuclease</keyword>
<dbReference type="Gene3D" id="3.90.1640.30">
    <property type="match status" value="1"/>
</dbReference>
<comment type="caution">
    <text evidence="9">The sequence shown here is derived from an EMBL/GenBank/DDBJ whole genome shotgun (WGS) entry which is preliminary data.</text>
</comment>
<evidence type="ECO:0000256" key="3">
    <source>
        <dbReference type="ARBA" id="ARBA00022722"/>
    </source>
</evidence>
<evidence type="ECO:0000259" key="6">
    <source>
        <dbReference type="Pfam" id="PF01368"/>
    </source>
</evidence>
<keyword evidence="3" id="KW-0540">Nuclease</keyword>
<evidence type="ECO:0000313" key="9">
    <source>
        <dbReference type="EMBL" id="EQD28541.1"/>
    </source>
</evidence>
<dbReference type="GO" id="GO:0006310">
    <property type="term" value="P:DNA recombination"/>
    <property type="evidence" value="ECO:0007669"/>
    <property type="project" value="InterPro"/>
</dbReference>
<keyword evidence="4" id="KW-0378">Hydrolase</keyword>
<dbReference type="GO" id="GO:0008409">
    <property type="term" value="F:5'-3' exonuclease activity"/>
    <property type="evidence" value="ECO:0007669"/>
    <property type="project" value="InterPro"/>
</dbReference>
<dbReference type="GO" id="GO:0006281">
    <property type="term" value="P:DNA repair"/>
    <property type="evidence" value="ECO:0007669"/>
    <property type="project" value="InterPro"/>
</dbReference>
<dbReference type="Pfam" id="PF02272">
    <property type="entry name" value="DHHA1"/>
    <property type="match status" value="1"/>
</dbReference>
<reference evidence="9" key="2">
    <citation type="journal article" date="2014" name="ISME J.">
        <title>Microbial stratification in low pH oxic and suboxic macroscopic growths along an acid mine drainage.</title>
        <authorList>
            <person name="Mendez-Garcia C."/>
            <person name="Mesa V."/>
            <person name="Sprenger R.R."/>
            <person name="Richter M."/>
            <person name="Diez M.S."/>
            <person name="Solano J."/>
            <person name="Bargiela R."/>
            <person name="Golyshina O.V."/>
            <person name="Manteca A."/>
            <person name="Ramos J.L."/>
            <person name="Gallego J.R."/>
            <person name="Llorente I."/>
            <person name="Martins Dos Santos V.A."/>
            <person name="Jensen O.N."/>
            <person name="Pelaez A.I."/>
            <person name="Sanchez J."/>
            <person name="Ferrer M."/>
        </authorList>
    </citation>
    <scope>NUCLEOTIDE SEQUENCE</scope>
</reference>
<dbReference type="InterPro" id="IPR041122">
    <property type="entry name" value="RecJ_OB"/>
</dbReference>
<dbReference type="FunFam" id="3.90.1640.30:FF:000001">
    <property type="entry name" value="Single-stranded-DNA-specific exonuclease RecJ"/>
    <property type="match status" value="1"/>
</dbReference>